<dbReference type="InterPro" id="IPR003445">
    <property type="entry name" value="Cat_transpt"/>
</dbReference>
<dbReference type="Pfam" id="PF02386">
    <property type="entry name" value="TrkH"/>
    <property type="match status" value="1"/>
</dbReference>
<dbReference type="GO" id="GO:0030007">
    <property type="term" value="P:intracellular potassium ion homeostasis"/>
    <property type="evidence" value="ECO:0007669"/>
    <property type="project" value="TreeGrafter"/>
</dbReference>
<evidence type="ECO:0000256" key="4">
    <source>
        <dbReference type="ARBA" id="ARBA00022989"/>
    </source>
</evidence>
<dbReference type="GO" id="GO:0005886">
    <property type="term" value="C:plasma membrane"/>
    <property type="evidence" value="ECO:0007669"/>
    <property type="project" value="TreeGrafter"/>
</dbReference>
<evidence type="ECO:0000256" key="2">
    <source>
        <dbReference type="ARBA" id="ARBA00022448"/>
    </source>
</evidence>
<gene>
    <name evidence="8" type="ORF">OnM2_077051</name>
</gene>
<feature type="transmembrane region" description="Helical" evidence="7">
    <location>
        <begin position="404"/>
        <end position="426"/>
    </location>
</feature>
<keyword evidence="6 7" id="KW-0472">Membrane</keyword>
<dbReference type="Gene3D" id="1.10.287.70">
    <property type="match status" value="1"/>
</dbReference>
<feature type="transmembrane region" description="Helical" evidence="7">
    <location>
        <begin position="99"/>
        <end position="119"/>
    </location>
</feature>
<feature type="transmembrane region" description="Helical" evidence="7">
    <location>
        <begin position="256"/>
        <end position="276"/>
    </location>
</feature>
<feature type="transmembrane region" description="Helical" evidence="7">
    <location>
        <begin position="288"/>
        <end position="312"/>
    </location>
</feature>
<feature type="transmembrane region" description="Helical" evidence="7">
    <location>
        <begin position="516"/>
        <end position="536"/>
    </location>
</feature>
<feature type="transmembrane region" description="Helical" evidence="7">
    <location>
        <begin position="217"/>
        <end position="241"/>
    </location>
</feature>
<evidence type="ECO:0000256" key="1">
    <source>
        <dbReference type="ARBA" id="ARBA00004141"/>
    </source>
</evidence>
<evidence type="ECO:0000256" key="7">
    <source>
        <dbReference type="SAM" id="Phobius"/>
    </source>
</evidence>
<dbReference type="PANTHER" id="PTHR31064">
    <property type="entry name" value="POTASSIUM TRANSPORT PROTEIN DDB_G0292412-RELATED"/>
    <property type="match status" value="1"/>
</dbReference>
<dbReference type="GO" id="GO:1990573">
    <property type="term" value="P:potassium ion import across plasma membrane"/>
    <property type="evidence" value="ECO:0007669"/>
    <property type="project" value="TreeGrafter"/>
</dbReference>
<feature type="transmembrane region" description="Helical" evidence="7">
    <location>
        <begin position="44"/>
        <end position="64"/>
    </location>
</feature>
<dbReference type="Proteomes" id="UP000286134">
    <property type="component" value="Unassembled WGS sequence"/>
</dbReference>
<protein>
    <submittedName>
        <fullName evidence="8">Low-affinity potassium transport protein</fullName>
    </submittedName>
</protein>
<evidence type="ECO:0000256" key="3">
    <source>
        <dbReference type="ARBA" id="ARBA00022692"/>
    </source>
</evidence>
<organism evidence="8 9">
    <name type="scientific">Erysiphe neolycopersici</name>
    <dbReference type="NCBI Taxonomy" id="212602"/>
    <lineage>
        <taxon>Eukaryota</taxon>
        <taxon>Fungi</taxon>
        <taxon>Dikarya</taxon>
        <taxon>Ascomycota</taxon>
        <taxon>Pezizomycotina</taxon>
        <taxon>Leotiomycetes</taxon>
        <taxon>Erysiphales</taxon>
        <taxon>Erysiphaceae</taxon>
        <taxon>Erysiphe</taxon>
    </lineage>
</organism>
<dbReference type="InterPro" id="IPR051143">
    <property type="entry name" value="TrkH_K-transport"/>
</dbReference>
<dbReference type="STRING" id="212602.A0A420HHX8"/>
<reference evidence="8 9" key="1">
    <citation type="journal article" date="2018" name="BMC Genomics">
        <title>Comparative genome analyses reveal sequence features reflecting distinct modes of host-adaptation between dicot and monocot powdery mildew.</title>
        <authorList>
            <person name="Wu Y."/>
            <person name="Ma X."/>
            <person name="Pan Z."/>
            <person name="Kale S.D."/>
            <person name="Song Y."/>
            <person name="King H."/>
            <person name="Zhang Q."/>
            <person name="Presley C."/>
            <person name="Deng X."/>
            <person name="Wei C.I."/>
            <person name="Xiao S."/>
        </authorList>
    </citation>
    <scope>NUCLEOTIDE SEQUENCE [LARGE SCALE GENOMIC DNA]</scope>
    <source>
        <strain evidence="8">UMSG2</strain>
    </source>
</reference>
<proteinExistence type="predicted"/>
<dbReference type="GO" id="GO:0140107">
    <property type="term" value="F:high-affinity potassium ion transmembrane transporter activity"/>
    <property type="evidence" value="ECO:0007669"/>
    <property type="project" value="TreeGrafter"/>
</dbReference>
<evidence type="ECO:0000256" key="6">
    <source>
        <dbReference type="ARBA" id="ARBA00023136"/>
    </source>
</evidence>
<evidence type="ECO:0000313" key="9">
    <source>
        <dbReference type="Proteomes" id="UP000286134"/>
    </source>
</evidence>
<name>A0A420HHX8_9PEZI</name>
<dbReference type="AlphaFoldDB" id="A0A420HHX8"/>
<dbReference type="OrthoDB" id="9999863at2759"/>
<accession>A0A420HHX8</accession>
<evidence type="ECO:0000256" key="5">
    <source>
        <dbReference type="ARBA" id="ARBA00023065"/>
    </source>
</evidence>
<dbReference type="EMBL" id="MCFK01007737">
    <property type="protein sequence ID" value="RKF57010.1"/>
    <property type="molecule type" value="Genomic_DNA"/>
</dbReference>
<dbReference type="PANTHER" id="PTHR31064:SF37">
    <property type="entry name" value="TRANSPORTER, PUTATIVE (EUROFUNG)-RELATED"/>
    <property type="match status" value="1"/>
</dbReference>
<comment type="subcellular location">
    <subcellularLocation>
        <location evidence="1">Membrane</location>
        <topology evidence="1">Multi-pass membrane protein</topology>
    </subcellularLocation>
</comment>
<sequence>MAAIEEGLASTLINFRSQLSWIQTSARNIWHQFFKKPTFLQLHWVYFILTCLISSLLFHLFSTININYVDSLFMVIGSMTQTGLNTVNMSDLNFFQQSLIMILSMIGSPIVVSIIVILVRKRAFQKRFKTKKREEEKRYHTSLTTSISSSFIANLDDHNEGRVRNGFVSGVQNIVQLVIKSNRLKDNRHVDRNAQFHGLSLEERECVHCVEYKAVELLGYVVTAYYVIWQFLGCIVLGTYLSTNYTEAISTNGFNSWWLGISLAIGAFNNSGISLLDNSVIPFGDSSYILLNMSLLMLAGNTAFPILLRWILRQILNLIPDTEKYEEWRETLSFILKFPRRVYTNLFSSEHTWCLLALLIFFNAFDWTIFEIFNHYSTEVSTMSTKSIILDGFFQTVSMRSSGFTVIPISSLFIGLQTLYVIMMYISEYPITITMRSSNVYEERSLGIYARELHNSDNIEKTGGISDLPMRRRDRFYFVQEQFRRQLTHDLWFLVIGALMIISIESSNFNRDPQTFSIFNIIFEIVSAYGGVGLSVGLPGKTYSFCGGWHNFSRLILCAIMLRGRHRGLPVDIDKAIQLPGDKLDFAEEQDHRIRAISSMAYHL</sequence>
<keyword evidence="2" id="KW-0813">Transport</keyword>
<evidence type="ECO:0000313" key="8">
    <source>
        <dbReference type="EMBL" id="RKF57010.1"/>
    </source>
</evidence>
<feature type="transmembrane region" description="Helical" evidence="7">
    <location>
        <begin position="355"/>
        <end position="373"/>
    </location>
</feature>
<keyword evidence="5" id="KW-0406">Ion transport</keyword>
<feature type="transmembrane region" description="Helical" evidence="7">
    <location>
        <begin position="491"/>
        <end position="509"/>
    </location>
</feature>
<keyword evidence="9" id="KW-1185">Reference proteome</keyword>
<keyword evidence="3 7" id="KW-0812">Transmembrane</keyword>
<comment type="caution">
    <text evidence="8">The sequence shown here is derived from an EMBL/GenBank/DDBJ whole genome shotgun (WGS) entry which is preliminary data.</text>
</comment>
<keyword evidence="4 7" id="KW-1133">Transmembrane helix</keyword>